<evidence type="ECO:0000313" key="2">
    <source>
        <dbReference type="EMBL" id="PTX60312.1"/>
    </source>
</evidence>
<organism evidence="2 3">
    <name type="scientific">Melghirimyces profundicolus</name>
    <dbReference type="NCBI Taxonomy" id="1242148"/>
    <lineage>
        <taxon>Bacteria</taxon>
        <taxon>Bacillati</taxon>
        <taxon>Bacillota</taxon>
        <taxon>Bacilli</taxon>
        <taxon>Bacillales</taxon>
        <taxon>Thermoactinomycetaceae</taxon>
        <taxon>Melghirimyces</taxon>
    </lineage>
</organism>
<dbReference type="AlphaFoldDB" id="A0A2T6BW53"/>
<reference evidence="2 3" key="1">
    <citation type="submission" date="2018-04" db="EMBL/GenBank/DDBJ databases">
        <title>Genomic Encyclopedia of Archaeal and Bacterial Type Strains, Phase II (KMG-II): from individual species to whole genera.</title>
        <authorList>
            <person name="Goeker M."/>
        </authorList>
    </citation>
    <scope>NUCLEOTIDE SEQUENCE [LARGE SCALE GENOMIC DNA]</scope>
    <source>
        <strain evidence="2 3">DSM 45787</strain>
    </source>
</reference>
<protein>
    <submittedName>
        <fullName evidence="2">DinB family protein</fullName>
    </submittedName>
</protein>
<dbReference type="Gene3D" id="1.20.120.450">
    <property type="entry name" value="dinb family like domain"/>
    <property type="match status" value="1"/>
</dbReference>
<dbReference type="OrthoDB" id="68731at2"/>
<feature type="domain" description="DinB-like" evidence="1">
    <location>
        <begin position="25"/>
        <end position="147"/>
    </location>
</feature>
<accession>A0A2T6BW53</accession>
<sequence length="161" mass="18108">MSTKKLVLSLLDFRFKKQVGFVPLMSALEGVQAGEASWQPHANSHSIWQIVNHIGFWNENILRNLQGNTTPVNADNNATFGDPGDPADEAGWQAAVKEVQEVCKKIQLTLSDWDESRFDTPYDQSASSHKLVLSDLAMHDAYHIGQILYIRKLYAERSNHS</sequence>
<dbReference type="InterPro" id="IPR034660">
    <property type="entry name" value="DinB/YfiT-like"/>
</dbReference>
<dbReference type="EMBL" id="QBKR01000009">
    <property type="protein sequence ID" value="PTX60312.1"/>
    <property type="molecule type" value="Genomic_DNA"/>
</dbReference>
<comment type="caution">
    <text evidence="2">The sequence shown here is derived from an EMBL/GenBank/DDBJ whole genome shotgun (WGS) entry which is preliminary data.</text>
</comment>
<dbReference type="Proteomes" id="UP000244240">
    <property type="component" value="Unassembled WGS sequence"/>
</dbReference>
<keyword evidence="3" id="KW-1185">Reference proteome</keyword>
<name>A0A2T6BW53_9BACL</name>
<evidence type="ECO:0000313" key="3">
    <source>
        <dbReference type="Proteomes" id="UP000244240"/>
    </source>
</evidence>
<gene>
    <name evidence="2" type="ORF">C8P63_10976</name>
</gene>
<proteinExistence type="predicted"/>
<dbReference type="RefSeq" id="WP_108023007.1">
    <property type="nucleotide sequence ID" value="NZ_QBKR01000009.1"/>
</dbReference>
<dbReference type="Pfam" id="PF12867">
    <property type="entry name" value="DinB_2"/>
    <property type="match status" value="1"/>
</dbReference>
<dbReference type="SUPFAM" id="SSF109854">
    <property type="entry name" value="DinB/YfiT-like putative metalloenzymes"/>
    <property type="match status" value="1"/>
</dbReference>
<dbReference type="InterPro" id="IPR024775">
    <property type="entry name" value="DinB-like"/>
</dbReference>
<evidence type="ECO:0000259" key="1">
    <source>
        <dbReference type="Pfam" id="PF12867"/>
    </source>
</evidence>